<accession>A0A418XPF1</accession>
<protein>
    <submittedName>
        <fullName evidence="1">GatB/YqeY domain-containing protein</fullName>
    </submittedName>
</protein>
<gene>
    <name evidence="1" type="ORF">D3879_03010</name>
</gene>
<organism evidence="1 2">
    <name type="scientific">Pseudomonas cavernicola</name>
    <dbReference type="NCBI Taxonomy" id="2320866"/>
    <lineage>
        <taxon>Bacteria</taxon>
        <taxon>Pseudomonadati</taxon>
        <taxon>Pseudomonadota</taxon>
        <taxon>Gammaproteobacteria</taxon>
        <taxon>Pseudomonadales</taxon>
        <taxon>Pseudomonadaceae</taxon>
        <taxon>Pseudomonas</taxon>
    </lineage>
</organism>
<dbReference type="InterPro" id="IPR019004">
    <property type="entry name" value="YqeY/Aim41"/>
</dbReference>
<dbReference type="Proteomes" id="UP000284021">
    <property type="component" value="Unassembled WGS sequence"/>
</dbReference>
<comment type="caution">
    <text evidence="1">The sequence shown here is derived from an EMBL/GenBank/DDBJ whole genome shotgun (WGS) entry which is preliminary data.</text>
</comment>
<dbReference type="Pfam" id="PF09424">
    <property type="entry name" value="YqeY"/>
    <property type="match status" value="1"/>
</dbReference>
<keyword evidence="2" id="KW-1185">Reference proteome</keyword>
<dbReference type="PANTHER" id="PTHR28055:SF1">
    <property type="entry name" value="ALTERED INHERITANCE OF MITOCHONDRIA PROTEIN 41, MITOCHONDRIAL"/>
    <property type="match status" value="1"/>
</dbReference>
<dbReference type="InterPro" id="IPR023168">
    <property type="entry name" value="GatB_Yqey_C_2"/>
</dbReference>
<dbReference type="SUPFAM" id="SSF89095">
    <property type="entry name" value="GatB/YqeY motif"/>
    <property type="match status" value="1"/>
</dbReference>
<dbReference type="AlphaFoldDB" id="A0A418XPF1"/>
<dbReference type="Gene3D" id="1.10.10.410">
    <property type="match status" value="1"/>
</dbReference>
<dbReference type="EMBL" id="QYUR01000002">
    <property type="protein sequence ID" value="RJG14315.1"/>
    <property type="molecule type" value="Genomic_DNA"/>
</dbReference>
<dbReference type="RefSeq" id="WP_119952616.1">
    <property type="nucleotide sequence ID" value="NZ_QYUR01000002.1"/>
</dbReference>
<dbReference type="OrthoDB" id="9788127at2"/>
<reference evidence="1 2" key="1">
    <citation type="submission" date="2018-09" db="EMBL/GenBank/DDBJ databases">
        <authorList>
            <person name="Zhu H."/>
        </authorList>
    </citation>
    <scope>NUCLEOTIDE SEQUENCE [LARGE SCALE GENOMIC DNA]</scope>
    <source>
        <strain evidence="1 2">K1S02-6</strain>
    </source>
</reference>
<dbReference type="InterPro" id="IPR003789">
    <property type="entry name" value="Asn/Gln_tRNA_amidoTrase-B-like"/>
</dbReference>
<dbReference type="GO" id="GO:0016884">
    <property type="term" value="F:carbon-nitrogen ligase activity, with glutamine as amido-N-donor"/>
    <property type="evidence" value="ECO:0007669"/>
    <property type="project" value="InterPro"/>
</dbReference>
<dbReference type="Gene3D" id="1.10.1510.10">
    <property type="entry name" value="Uncharacterised protein YqeY/AIM41 PF09424, N-terminal domain"/>
    <property type="match status" value="1"/>
</dbReference>
<dbReference type="PANTHER" id="PTHR28055">
    <property type="entry name" value="ALTERED INHERITANCE OF MITOCHONDRIA PROTEIN 41, MITOCHONDRIAL"/>
    <property type="match status" value="1"/>
</dbReference>
<evidence type="ECO:0000313" key="1">
    <source>
        <dbReference type="EMBL" id="RJG14315.1"/>
    </source>
</evidence>
<evidence type="ECO:0000313" key="2">
    <source>
        <dbReference type="Proteomes" id="UP000284021"/>
    </source>
</evidence>
<proteinExistence type="predicted"/>
<name>A0A418XPF1_9PSED</name>
<dbReference type="InterPro" id="IPR042184">
    <property type="entry name" value="YqeY/Aim41_N"/>
</dbReference>
<sequence length="151" mass="16843">MTEPSIKTCITEAIKVAMRARDKPRLMTLRLAMSDIKRIEIDEHIVVDDARTLLILDKMIKQRRDSLRQFSDAGRKDLADVEAAEIVVLQAFMPKPLDETEISSLIQQAIVDSGAQGMPDMGKVMAILRPLVQGRADMALVSQQLKARLSS</sequence>